<evidence type="ECO:0000313" key="2">
    <source>
        <dbReference type="Proteomes" id="UP001374535"/>
    </source>
</evidence>
<organism evidence="1 2">
    <name type="scientific">Vigna mungo</name>
    <name type="common">Black gram</name>
    <name type="synonym">Phaseolus mungo</name>
    <dbReference type="NCBI Taxonomy" id="3915"/>
    <lineage>
        <taxon>Eukaryota</taxon>
        <taxon>Viridiplantae</taxon>
        <taxon>Streptophyta</taxon>
        <taxon>Embryophyta</taxon>
        <taxon>Tracheophyta</taxon>
        <taxon>Spermatophyta</taxon>
        <taxon>Magnoliopsida</taxon>
        <taxon>eudicotyledons</taxon>
        <taxon>Gunneridae</taxon>
        <taxon>Pentapetalae</taxon>
        <taxon>rosids</taxon>
        <taxon>fabids</taxon>
        <taxon>Fabales</taxon>
        <taxon>Fabaceae</taxon>
        <taxon>Papilionoideae</taxon>
        <taxon>50 kb inversion clade</taxon>
        <taxon>NPAAA clade</taxon>
        <taxon>indigoferoid/millettioid clade</taxon>
        <taxon>Phaseoleae</taxon>
        <taxon>Vigna</taxon>
    </lineage>
</organism>
<dbReference type="Proteomes" id="UP001374535">
    <property type="component" value="Chromosome 2"/>
</dbReference>
<gene>
    <name evidence="1" type="ORF">V8G54_006072</name>
</gene>
<keyword evidence="2" id="KW-1185">Reference proteome</keyword>
<sequence length="116" mass="12737">MQLRRTVKANNIARSLTIWITDELDVKIKARFLLKNTITNQNINPTSTVFTTETKVANFAPSALPAPSSFATRTPVAPKNASGIMDSQPYIVTQTERASIPISVLCIYPETISNSL</sequence>
<evidence type="ECO:0000313" key="1">
    <source>
        <dbReference type="EMBL" id="WVZ18750.1"/>
    </source>
</evidence>
<dbReference type="EMBL" id="CP144699">
    <property type="protein sequence ID" value="WVZ18750.1"/>
    <property type="molecule type" value="Genomic_DNA"/>
</dbReference>
<name>A0AAQ3NZA0_VIGMU</name>
<proteinExistence type="predicted"/>
<dbReference type="AlphaFoldDB" id="A0AAQ3NZA0"/>
<protein>
    <submittedName>
        <fullName evidence="1">Uncharacterized protein</fullName>
    </submittedName>
</protein>
<accession>A0AAQ3NZA0</accession>
<reference evidence="1 2" key="1">
    <citation type="journal article" date="2023" name="Life. Sci Alliance">
        <title>Evolutionary insights into 3D genome organization and epigenetic landscape of Vigna mungo.</title>
        <authorList>
            <person name="Junaid A."/>
            <person name="Singh B."/>
            <person name="Bhatia S."/>
        </authorList>
    </citation>
    <scope>NUCLEOTIDE SEQUENCE [LARGE SCALE GENOMIC DNA]</scope>
    <source>
        <strain evidence="1">Urdbean</strain>
    </source>
</reference>